<gene>
    <name evidence="3" type="ORF">ACKI1S_09575</name>
</gene>
<dbReference type="InterPro" id="IPR045513">
    <property type="entry name" value="DUF6479"/>
</dbReference>
<name>A0ABW9ID07_STRGJ</name>
<dbReference type="EMBL" id="JBJVNE010000004">
    <property type="protein sequence ID" value="MFM9646385.1"/>
    <property type="molecule type" value="Genomic_DNA"/>
</dbReference>
<keyword evidence="2" id="KW-1133">Transmembrane helix</keyword>
<feature type="compositionally biased region" description="Basic and acidic residues" evidence="1">
    <location>
        <begin position="79"/>
        <end position="104"/>
    </location>
</feature>
<dbReference type="Pfam" id="PF20087">
    <property type="entry name" value="DUF6479"/>
    <property type="match status" value="1"/>
</dbReference>
<evidence type="ECO:0000256" key="1">
    <source>
        <dbReference type="SAM" id="MobiDB-lite"/>
    </source>
</evidence>
<keyword evidence="4" id="KW-1185">Reference proteome</keyword>
<dbReference type="RefSeq" id="WP_369280055.1">
    <property type="nucleotide sequence ID" value="NZ_JBJVMW010000003.1"/>
</dbReference>
<evidence type="ECO:0000256" key="2">
    <source>
        <dbReference type="SAM" id="Phobius"/>
    </source>
</evidence>
<dbReference type="Proteomes" id="UP001631993">
    <property type="component" value="Unassembled WGS sequence"/>
</dbReference>
<proteinExistence type="predicted"/>
<feature type="transmembrane region" description="Helical" evidence="2">
    <location>
        <begin position="16"/>
        <end position="37"/>
    </location>
</feature>
<protein>
    <submittedName>
        <fullName evidence="3">DUF6479 family protein</fullName>
    </submittedName>
</protein>
<feature type="compositionally biased region" description="Basic and acidic residues" evidence="1">
    <location>
        <begin position="44"/>
        <end position="57"/>
    </location>
</feature>
<feature type="region of interest" description="Disordered" evidence="1">
    <location>
        <begin position="43"/>
        <end position="123"/>
    </location>
</feature>
<sequence length="123" mass="12972">MDILATTVLAASGKSVLATVAFVVVGVALVGGLIWAFRLGARIRSREPAPPRPEEQPRMPASGPVRESHGAREPNAMPRPEDGERLTPHELRPTGSRESDDQSRPRWNPGSGGSFGSGGPGAR</sequence>
<reference evidence="3 4" key="1">
    <citation type="submission" date="2024-12" db="EMBL/GenBank/DDBJ databases">
        <title>Forecasting of Potato common scab and diversities of Pathogenic streptomyces spp. in china.</title>
        <authorList>
            <person name="Handique U."/>
            <person name="Wu J."/>
        </authorList>
    </citation>
    <scope>NUCLEOTIDE SEQUENCE [LARGE SCALE GENOMIC DNA]</scope>
    <source>
        <strain evidence="3 4">ZRIMU1585</strain>
    </source>
</reference>
<comment type="caution">
    <text evidence="3">The sequence shown here is derived from an EMBL/GenBank/DDBJ whole genome shotgun (WGS) entry which is preliminary data.</text>
</comment>
<feature type="compositionally biased region" description="Gly residues" evidence="1">
    <location>
        <begin position="110"/>
        <end position="123"/>
    </location>
</feature>
<keyword evidence="2" id="KW-0472">Membrane</keyword>
<accession>A0ABW9ID07</accession>
<evidence type="ECO:0000313" key="4">
    <source>
        <dbReference type="Proteomes" id="UP001631993"/>
    </source>
</evidence>
<organism evidence="3 4">
    <name type="scientific">Streptomyces galilaeus</name>
    <dbReference type="NCBI Taxonomy" id="33899"/>
    <lineage>
        <taxon>Bacteria</taxon>
        <taxon>Bacillati</taxon>
        <taxon>Actinomycetota</taxon>
        <taxon>Actinomycetes</taxon>
        <taxon>Kitasatosporales</taxon>
        <taxon>Streptomycetaceae</taxon>
        <taxon>Streptomyces</taxon>
    </lineage>
</organism>
<evidence type="ECO:0000313" key="3">
    <source>
        <dbReference type="EMBL" id="MFM9646385.1"/>
    </source>
</evidence>
<keyword evidence="2" id="KW-0812">Transmembrane</keyword>